<organism evidence="4 5">
    <name type="scientific">Exophiala bonariae</name>
    <dbReference type="NCBI Taxonomy" id="1690606"/>
    <lineage>
        <taxon>Eukaryota</taxon>
        <taxon>Fungi</taxon>
        <taxon>Dikarya</taxon>
        <taxon>Ascomycota</taxon>
        <taxon>Pezizomycotina</taxon>
        <taxon>Eurotiomycetes</taxon>
        <taxon>Chaetothyriomycetidae</taxon>
        <taxon>Chaetothyriales</taxon>
        <taxon>Herpotrichiellaceae</taxon>
        <taxon>Exophiala</taxon>
    </lineage>
</organism>
<feature type="chain" id="PRO_5043474354" description="SUN domain-containing protein" evidence="3">
    <location>
        <begin position="24"/>
        <end position="495"/>
    </location>
</feature>
<protein>
    <recommendedName>
        <fullName evidence="6">SUN domain-containing protein</fullName>
    </recommendedName>
</protein>
<dbReference type="PANTHER" id="PTHR31654:SF0">
    <property type="entry name" value="SECRETED BETA-GLUCOSIDASE ADG3-RELATED"/>
    <property type="match status" value="1"/>
</dbReference>
<gene>
    <name evidence="4" type="ORF">LTR84_000589</name>
</gene>
<dbReference type="Pfam" id="PF03856">
    <property type="entry name" value="SUN"/>
    <property type="match status" value="1"/>
</dbReference>
<evidence type="ECO:0000256" key="3">
    <source>
        <dbReference type="SAM" id="SignalP"/>
    </source>
</evidence>
<comment type="similarity">
    <text evidence="1">Belongs to the SUN family.</text>
</comment>
<comment type="caution">
    <text evidence="4">The sequence shown here is derived from an EMBL/GenBank/DDBJ whole genome shotgun (WGS) entry which is preliminary data.</text>
</comment>
<feature type="signal peptide" evidence="3">
    <location>
        <begin position="1"/>
        <end position="23"/>
    </location>
</feature>
<sequence length="495" mass="51298">MRKRTITSSASALLLLLSSIVSAKHATHDHLNALHKRHRSTREINARSTAEDGEVGVEIRAIPETTAPKVEKRGGQCAFPYDAGLVPVTPGQQNAGWAMSPDQPPKPGSYMPYACPPGQVSVQWDPSATSYSYPKSMNGGLFCDSDGNVQKPFPNKPYCQPTSNNINVVNKAGGVVSFCQTVLPGNEAMLIPTPVYDTASLAVPDPSYWCSTAAHYYINGPGIGPEEACVWGTTAKDVGNWSPYVAGANVDTSGETFIKLGWNPIYLEPTTPFRNEVPNWGVRIECPNGGCNGLPCGIDPSQNKVNEMMGSASNGAGGGAFCVVTVNKGSTANFVVFNTGGDSGSGPSTGSSGTSGNHGGGQFYQSTSAAASTSSASSTTSSDDATTSSVTTTAWSSSSAKSSSFTWSGWDNDTSTAYSPSPRPSQYYSLFDYSTAATATQTAAQTGAGEAQPTAAASKTGPQPSVKTATGTASLMQASLWSVASVLSLCLLLST</sequence>
<feature type="region of interest" description="Disordered" evidence="2">
    <location>
        <begin position="341"/>
        <end position="368"/>
    </location>
</feature>
<accession>A0AAV9NV00</accession>
<dbReference type="InterPro" id="IPR005556">
    <property type="entry name" value="SUN"/>
</dbReference>
<feature type="compositionally biased region" description="Low complexity" evidence="2">
    <location>
        <begin position="444"/>
        <end position="457"/>
    </location>
</feature>
<evidence type="ECO:0008006" key="6">
    <source>
        <dbReference type="Google" id="ProtNLM"/>
    </source>
</evidence>
<proteinExistence type="inferred from homology"/>
<reference evidence="4 5" key="1">
    <citation type="submission" date="2023-08" db="EMBL/GenBank/DDBJ databases">
        <title>Black Yeasts Isolated from many extreme environments.</title>
        <authorList>
            <person name="Coleine C."/>
            <person name="Stajich J.E."/>
            <person name="Selbmann L."/>
        </authorList>
    </citation>
    <scope>NUCLEOTIDE SEQUENCE [LARGE SCALE GENOMIC DNA]</scope>
    <source>
        <strain evidence="4 5">CCFEE 5792</strain>
    </source>
</reference>
<keyword evidence="3" id="KW-0732">Signal</keyword>
<feature type="region of interest" description="Disordered" evidence="2">
    <location>
        <begin position="374"/>
        <end position="393"/>
    </location>
</feature>
<feature type="region of interest" description="Disordered" evidence="2">
    <location>
        <begin position="444"/>
        <end position="468"/>
    </location>
</feature>
<evidence type="ECO:0000313" key="5">
    <source>
        <dbReference type="Proteomes" id="UP001358417"/>
    </source>
</evidence>
<dbReference type="RefSeq" id="XP_064712079.1">
    <property type="nucleotide sequence ID" value="XM_064844219.1"/>
</dbReference>
<evidence type="ECO:0000313" key="4">
    <source>
        <dbReference type="EMBL" id="KAK5064755.1"/>
    </source>
</evidence>
<dbReference type="EMBL" id="JAVRRD010000001">
    <property type="protein sequence ID" value="KAK5064755.1"/>
    <property type="molecule type" value="Genomic_DNA"/>
</dbReference>
<dbReference type="GeneID" id="89968811"/>
<dbReference type="AlphaFoldDB" id="A0AAV9NV00"/>
<dbReference type="InterPro" id="IPR053088">
    <property type="entry name" value="Beta-glucosidase/SUN-like"/>
</dbReference>
<name>A0AAV9NV00_9EURO</name>
<evidence type="ECO:0000256" key="2">
    <source>
        <dbReference type="SAM" id="MobiDB-lite"/>
    </source>
</evidence>
<evidence type="ECO:0000256" key="1">
    <source>
        <dbReference type="ARBA" id="ARBA00010579"/>
    </source>
</evidence>
<dbReference type="Proteomes" id="UP001358417">
    <property type="component" value="Unassembled WGS sequence"/>
</dbReference>
<keyword evidence="5" id="KW-1185">Reference proteome</keyword>
<dbReference type="PANTHER" id="PTHR31654">
    <property type="entry name" value="SECRETED BETA-GLUCOSIDASE ADG3-RELATED"/>
    <property type="match status" value="1"/>
</dbReference>
<feature type="compositionally biased region" description="Low complexity" evidence="2">
    <location>
        <begin position="345"/>
        <end position="355"/>
    </location>
</feature>